<keyword evidence="8" id="KW-0175">Coiled coil</keyword>
<feature type="domain" description="Nicotinate/nicotinamide phosphoribosyltransferase" evidence="10">
    <location>
        <begin position="753"/>
        <end position="944"/>
    </location>
</feature>
<dbReference type="Proteomes" id="UP000186817">
    <property type="component" value="Unassembled WGS sequence"/>
</dbReference>
<dbReference type="InterPro" id="IPR041525">
    <property type="entry name" value="N/Namide_PRibTrfase"/>
</dbReference>
<feature type="coiled-coil region" evidence="8">
    <location>
        <begin position="440"/>
        <end position="476"/>
    </location>
</feature>
<organism evidence="11 12">
    <name type="scientific">Symbiodinium microadriaticum</name>
    <name type="common">Dinoflagellate</name>
    <name type="synonym">Zooxanthella microadriatica</name>
    <dbReference type="NCBI Taxonomy" id="2951"/>
    <lineage>
        <taxon>Eukaryota</taxon>
        <taxon>Sar</taxon>
        <taxon>Alveolata</taxon>
        <taxon>Dinophyceae</taxon>
        <taxon>Suessiales</taxon>
        <taxon>Symbiodiniaceae</taxon>
        <taxon>Symbiodinium</taxon>
    </lineage>
</organism>
<sequence length="1741" mass="195696">MFAVQTPWFWGLWALWVKLGSKGSSRVPCEKNGFVLRKHLAAELLLLSGAADLDLDQISGSAQAALQNDQEEARRCTVSCKHLKPICTGCAFELFGSLAARCSLGQARSKHGGGALCQSRPAVVPLSLYTIKTQDETLALKLQLEDESLLPFAAGACCAVSRYAGDMHVEDMDAAIAAQMEEEEYLDNWNAGGDDKTFLLAQQFEEYEQQMKRDDAEKWHGKGYRDLMQSNFARENLSLQTMEKVTCYSLGHGQLSEKSFYELLQVLYDFRASDHRGVALGRESAYGILKHVKTDEAQHALIELAWHAKRGRTCGWAEKLLMFTRGFLGFDPNWKHDHRQVIAEELVLAGHSVKHIDTCREILDSTGAMEDHQRIDKWPDFLVQEEDRLRTLEKQRQAGDLRRQEKSAVDRSSEAVAAKLMKPQQEILAYELDWADWVNLIDAMDELRAASNQVELERAQRNLARLQRIGDKFTRARFGADSGGRVAHFFELAFQANKVVKAAPQWVLDQAREQVEWIAKKKAEKKAAEEDDKFVEKGSHGGNRLYRKPGVGTIGGPVLGRPGRTWGRRSSAKTWTGNFVGFAQKDAEGTNVTEAPSKWTEEFMNQQELPARETSPQTGEILGEVLMECVPWTENIILLSDSYKVVTKEKIDEAAELYEQHFGDDESLFYRAVPEGRVIPTKTALFTLVNTDPKCFWLTNFLETLLVQVWYPMTVCTQSRVQKIFIAKYLEETGNTDWTIPGGVCFKLHDFGFRGVSSVEDYCGAKKAAGGSIPASEHSTITSWGVDGEVDAMRNMLEAYPEGLVACVSDSFDIWRACKDYWGDKLKDLITGRITDTKFGRLIVRPDSGDPADKLLAASIRVIQGDGVDWRSIPEILEKLKQEGIAADNIGFGSGGALLQKLNRDTFKCAFKCAEITINGERRDVFKDPITDKGKASKKGRLTLQPASENDRLLRTGFLHYSSDSKYVTVASGKGDASKDIMVDVFKDGQLLVDYTLEADAFEDSFRRTFEMALGLGEQIDLQGSEFLASEAVDHHEELFKLPEEHADVEDSTDWLAFDVDCFVTPTAVAAEDYPPPPAPDAVSAGELERFFQFLQCQLRMEADHCMGRALELQDQARVIWPHFEAWARPNLGKKEKWMPFHTVLGAHELFIVENSHHNPELQWDEKCRFLAMFVFRAHCRGTIFREAQLPHMRRHEFWKDPQSYFQQSGKITRSMLSYRKKTGQPLQTSAFLAIPERLCQDDDENLAQNVAQRTRTLLEVAEQLWPILRDHSLSSLEKFEQISRAIQAGYRLGETWAKMLMVSIDIAYPKEQLLTNNCDVGVGALKALQRLFNGNCPLDVRCALRRATRAANESQGRAALDFWRLLSQVEAMAKKHFAKLPLVLQQVSSQITQLSVVTMQVQLCEWRQFMDHLAKTGAAVLSNGLMAPEDQDHEEEGAPAGSAEKYRRVMGKRQQTTVPQTDARIIRIRSTGQPCKSPPRAALSDSEDDRPLLALGEASRIAAKAKQETPLPALGMHEAAYIQQERQSLRKETIRKDQAVKLFQTAQKEVESANAMHQLLMAQVREAMCRRSACQEALNKAELEVTEHCELIQQSQWDLDCSRETLIQLGDNYASTDGQGHLLDAKKAGGDMPALAERVSVASSARQARMEDLFTAVQEECEALHATLEQLQERHAELTKKSDVAMSELREAKDEVTQKMKALDAAKQTCIEARNVLVRRRVECLTIEGQVVLLQKLVAG</sequence>
<evidence type="ECO:0000259" key="10">
    <source>
        <dbReference type="Pfam" id="PF04095"/>
    </source>
</evidence>
<evidence type="ECO:0000256" key="3">
    <source>
        <dbReference type="ARBA" id="ARBA00022676"/>
    </source>
</evidence>
<dbReference type="Gene3D" id="3.20.20.70">
    <property type="entry name" value="Aldolase class I"/>
    <property type="match status" value="2"/>
</dbReference>
<evidence type="ECO:0000256" key="4">
    <source>
        <dbReference type="ARBA" id="ARBA00022679"/>
    </source>
</evidence>
<keyword evidence="2" id="KW-0662">Pyridine nucleotide biosynthesis</keyword>
<evidence type="ECO:0000256" key="9">
    <source>
        <dbReference type="SAM" id="SignalP"/>
    </source>
</evidence>
<dbReference type="SUPFAM" id="SSF51690">
    <property type="entry name" value="Nicotinate/Quinolinate PRTase C-terminal domain-like"/>
    <property type="match status" value="1"/>
</dbReference>
<feature type="chain" id="PRO_5012367352" description="Nicotinamide phosphoribosyltransferase" evidence="9">
    <location>
        <begin position="24"/>
        <end position="1741"/>
    </location>
</feature>
<evidence type="ECO:0000256" key="8">
    <source>
        <dbReference type="SAM" id="Coils"/>
    </source>
</evidence>
<name>A0A1Q9EHF9_SYMMI</name>
<evidence type="ECO:0000313" key="12">
    <source>
        <dbReference type="Proteomes" id="UP000186817"/>
    </source>
</evidence>
<comment type="similarity">
    <text evidence="1">Belongs to the NAPRTase family.</text>
</comment>
<accession>A0A1Q9EHF9</accession>
<keyword evidence="12" id="KW-1185">Reference proteome</keyword>
<keyword evidence="4 11" id="KW-0808">Transferase</keyword>
<evidence type="ECO:0000313" key="11">
    <source>
        <dbReference type="EMBL" id="OLQ06865.1"/>
    </source>
</evidence>
<dbReference type="InterPro" id="IPR036068">
    <property type="entry name" value="Nicotinate_pribotase-like_C"/>
</dbReference>
<evidence type="ECO:0000256" key="2">
    <source>
        <dbReference type="ARBA" id="ARBA00022642"/>
    </source>
</evidence>
<dbReference type="PANTHER" id="PTHR43816">
    <property type="entry name" value="NICOTINAMIDE PHOSPHORIBOSYLTRANSFERASE"/>
    <property type="match status" value="1"/>
</dbReference>
<keyword evidence="9" id="KW-0732">Signal</keyword>
<dbReference type="OrthoDB" id="193380at2759"/>
<comment type="caution">
    <text evidence="11">The sequence shown here is derived from an EMBL/GenBank/DDBJ whole genome shotgun (WGS) entry which is preliminary data.</text>
</comment>
<feature type="signal peptide" evidence="9">
    <location>
        <begin position="1"/>
        <end position="23"/>
    </location>
</feature>
<dbReference type="PANTHER" id="PTHR43816:SF1">
    <property type="entry name" value="NICOTINAMIDE PHOSPHORIBOSYLTRANSFERASE"/>
    <property type="match status" value="1"/>
</dbReference>
<keyword evidence="3 11" id="KW-0328">Glycosyltransferase</keyword>
<feature type="coiled-coil region" evidence="8">
    <location>
        <begin position="1655"/>
        <end position="1710"/>
    </location>
</feature>
<proteinExistence type="inferred from homology"/>
<dbReference type="EC" id="2.4.2.12" evidence="6"/>
<dbReference type="EMBL" id="LSRX01000151">
    <property type="protein sequence ID" value="OLQ06865.1"/>
    <property type="molecule type" value="Genomic_DNA"/>
</dbReference>
<dbReference type="InterPro" id="IPR013785">
    <property type="entry name" value="Aldolase_TIM"/>
</dbReference>
<evidence type="ECO:0000256" key="5">
    <source>
        <dbReference type="ARBA" id="ARBA00035007"/>
    </source>
</evidence>
<comment type="pathway">
    <text evidence="5">Cofactor biosynthesis; NAD(+) biosynthesis; nicotinamide D-ribonucleotide from 5-phospho-alpha-D-ribose 1-diphosphate and nicotinamide: step 1/1.</text>
</comment>
<dbReference type="InterPro" id="IPR016471">
    <property type="entry name" value="Nicotinamide_PRibTrfase"/>
</dbReference>
<evidence type="ECO:0000256" key="6">
    <source>
        <dbReference type="ARBA" id="ARBA00035024"/>
    </source>
</evidence>
<gene>
    <name evidence="11" type="primary">NAMPT</name>
    <name evidence="11" type="ORF">AK812_SmicGene9824</name>
</gene>
<dbReference type="GO" id="GO:0047280">
    <property type="term" value="F:nicotinamide phosphoribosyltransferase activity"/>
    <property type="evidence" value="ECO:0007669"/>
    <property type="project" value="UniProtKB-EC"/>
</dbReference>
<dbReference type="GO" id="GO:0009435">
    <property type="term" value="P:NAD+ biosynthetic process"/>
    <property type="evidence" value="ECO:0007669"/>
    <property type="project" value="UniProtKB-UniPathway"/>
</dbReference>
<evidence type="ECO:0000256" key="1">
    <source>
        <dbReference type="ARBA" id="ARBA00010897"/>
    </source>
</evidence>
<dbReference type="UniPathway" id="UPA00253"/>
<dbReference type="Pfam" id="PF04095">
    <property type="entry name" value="NAPRTase"/>
    <property type="match status" value="1"/>
</dbReference>
<evidence type="ECO:0000256" key="7">
    <source>
        <dbReference type="ARBA" id="ARBA00035036"/>
    </source>
</evidence>
<reference evidence="11 12" key="1">
    <citation type="submission" date="2016-02" db="EMBL/GenBank/DDBJ databases">
        <title>Genome analysis of coral dinoflagellate symbionts highlights evolutionary adaptations to a symbiotic lifestyle.</title>
        <authorList>
            <person name="Aranda M."/>
            <person name="Li Y."/>
            <person name="Liew Y.J."/>
            <person name="Baumgarten S."/>
            <person name="Simakov O."/>
            <person name="Wilson M."/>
            <person name="Piel J."/>
            <person name="Ashoor H."/>
            <person name="Bougouffa S."/>
            <person name="Bajic V.B."/>
            <person name="Ryu T."/>
            <person name="Ravasi T."/>
            <person name="Bayer T."/>
            <person name="Micklem G."/>
            <person name="Kim H."/>
            <person name="Bhak J."/>
            <person name="Lajeunesse T.C."/>
            <person name="Voolstra C.R."/>
        </authorList>
    </citation>
    <scope>NUCLEOTIDE SEQUENCE [LARGE SCALE GENOMIC DNA]</scope>
    <source>
        <strain evidence="11 12">CCMP2467</strain>
    </source>
</reference>
<protein>
    <recommendedName>
        <fullName evidence="7">Nicotinamide phosphoribosyltransferase</fullName>
        <ecNumber evidence="6">2.4.2.12</ecNumber>
    </recommendedName>
</protein>